<dbReference type="InterPro" id="IPR051790">
    <property type="entry name" value="Cytochrome_c-biogenesis_DsbD"/>
</dbReference>
<evidence type="ECO:0000256" key="3">
    <source>
        <dbReference type="ARBA" id="ARBA00022692"/>
    </source>
</evidence>
<dbReference type="GO" id="GO:0016020">
    <property type="term" value="C:membrane"/>
    <property type="evidence" value="ECO:0007669"/>
    <property type="project" value="UniProtKB-SubCell"/>
</dbReference>
<sequence length="247" mass="25756">MSASFANSILSGSLFLAIPIAVLAGFVSFASPCVLPLVPGYLSYSAGLSGTGQSGSRRLRVFTGSILFVLGFTTVFVAYGAVFGGLGRALSAHQAVISRVLGAVTIVLGLIFVGAISQVRQWRPKMVTTWGLAGAPLLGLLFGLGWTPCIGPTLAAVQTLAFDQASQGRGALLSGAYCIGLGLPFMLAGLAMDRASTSLTFLKRHMVTITRIGGILLILIGILQVTGSWDHVIAWMRHFIVGFTPVV</sequence>
<dbReference type="InterPro" id="IPR003834">
    <property type="entry name" value="Cyt_c_assmbl_TM_dom"/>
</dbReference>
<reference evidence="8" key="1">
    <citation type="submission" date="2016-10" db="EMBL/GenBank/DDBJ databases">
        <title>Sequence of Gallionella enrichment culture.</title>
        <authorList>
            <person name="Poehlein A."/>
            <person name="Muehling M."/>
            <person name="Daniel R."/>
        </authorList>
    </citation>
    <scope>NUCLEOTIDE SEQUENCE</scope>
</reference>
<evidence type="ECO:0000313" key="8">
    <source>
        <dbReference type="EMBL" id="OIQ80118.1"/>
    </source>
</evidence>
<dbReference type="PANTHER" id="PTHR31272:SF4">
    <property type="entry name" value="CYTOCHROME C-TYPE BIOGENESIS PROTEIN HI_1454-RELATED"/>
    <property type="match status" value="1"/>
</dbReference>
<evidence type="ECO:0000259" key="7">
    <source>
        <dbReference type="Pfam" id="PF02683"/>
    </source>
</evidence>
<dbReference type="EMBL" id="MLJW01001107">
    <property type="protein sequence ID" value="OIQ80118.1"/>
    <property type="molecule type" value="Genomic_DNA"/>
</dbReference>
<comment type="caution">
    <text evidence="8">The sequence shown here is derived from an EMBL/GenBank/DDBJ whole genome shotgun (WGS) entry which is preliminary data.</text>
</comment>
<gene>
    <name evidence="8" type="ORF">GALL_381400</name>
</gene>
<evidence type="ECO:0000256" key="6">
    <source>
        <dbReference type="SAM" id="Phobius"/>
    </source>
</evidence>
<evidence type="ECO:0000256" key="4">
    <source>
        <dbReference type="ARBA" id="ARBA00022989"/>
    </source>
</evidence>
<comment type="subcellular location">
    <subcellularLocation>
        <location evidence="1">Membrane</location>
        <topology evidence="1">Multi-pass membrane protein</topology>
    </subcellularLocation>
</comment>
<organism evidence="8">
    <name type="scientific">mine drainage metagenome</name>
    <dbReference type="NCBI Taxonomy" id="410659"/>
    <lineage>
        <taxon>unclassified sequences</taxon>
        <taxon>metagenomes</taxon>
        <taxon>ecological metagenomes</taxon>
    </lineage>
</organism>
<accession>A0A1J5Q8Y4</accession>
<dbReference type="Pfam" id="PF02683">
    <property type="entry name" value="DsbD_TM"/>
    <property type="match status" value="1"/>
</dbReference>
<proteinExistence type="inferred from homology"/>
<feature type="transmembrane region" description="Helical" evidence="6">
    <location>
        <begin position="212"/>
        <end position="229"/>
    </location>
</feature>
<feature type="transmembrane region" description="Helical" evidence="6">
    <location>
        <begin position="12"/>
        <end position="38"/>
    </location>
</feature>
<feature type="transmembrane region" description="Helical" evidence="6">
    <location>
        <begin position="59"/>
        <end position="84"/>
    </location>
</feature>
<evidence type="ECO:0000256" key="1">
    <source>
        <dbReference type="ARBA" id="ARBA00004141"/>
    </source>
</evidence>
<keyword evidence="5 6" id="KW-0472">Membrane</keyword>
<feature type="transmembrane region" description="Helical" evidence="6">
    <location>
        <begin position="171"/>
        <end position="191"/>
    </location>
</feature>
<evidence type="ECO:0000256" key="2">
    <source>
        <dbReference type="ARBA" id="ARBA00006143"/>
    </source>
</evidence>
<feature type="transmembrane region" description="Helical" evidence="6">
    <location>
        <begin position="96"/>
        <end position="115"/>
    </location>
</feature>
<protein>
    <submittedName>
        <fullName evidence="8">Cytochrome C biogenesis protein transmembrane region</fullName>
    </submittedName>
</protein>
<dbReference type="AlphaFoldDB" id="A0A1J5Q8Y4"/>
<evidence type="ECO:0000256" key="5">
    <source>
        <dbReference type="ARBA" id="ARBA00023136"/>
    </source>
</evidence>
<comment type="similarity">
    <text evidence="2">Belongs to the DsbD family.</text>
</comment>
<dbReference type="PANTHER" id="PTHR31272">
    <property type="entry name" value="CYTOCHROME C-TYPE BIOGENESIS PROTEIN HI_1454-RELATED"/>
    <property type="match status" value="1"/>
</dbReference>
<keyword evidence="3 6" id="KW-0812">Transmembrane</keyword>
<feature type="domain" description="Cytochrome C biogenesis protein transmembrane" evidence="7">
    <location>
        <begin position="16"/>
        <end position="222"/>
    </location>
</feature>
<keyword evidence="4 6" id="KW-1133">Transmembrane helix</keyword>
<feature type="transmembrane region" description="Helical" evidence="6">
    <location>
        <begin position="127"/>
        <end position="146"/>
    </location>
</feature>
<dbReference type="GO" id="GO:0017004">
    <property type="term" value="P:cytochrome complex assembly"/>
    <property type="evidence" value="ECO:0007669"/>
    <property type="project" value="InterPro"/>
</dbReference>
<name>A0A1J5Q8Y4_9ZZZZ</name>